<evidence type="ECO:0000313" key="2">
    <source>
        <dbReference type="EMBL" id="GMK54025.1"/>
    </source>
</evidence>
<comment type="caution">
    <text evidence="2">The sequence shown here is derived from an EMBL/GenBank/DDBJ whole genome shotgun (WGS) entry which is preliminary data.</text>
</comment>
<dbReference type="EMBL" id="BTCM01000001">
    <property type="protein sequence ID" value="GMK54025.1"/>
    <property type="molecule type" value="Genomic_DNA"/>
</dbReference>
<accession>A0AAD3TPH5</accession>
<evidence type="ECO:0000313" key="3">
    <source>
        <dbReference type="Proteomes" id="UP001222932"/>
    </source>
</evidence>
<reference evidence="2" key="2">
    <citation type="submission" date="2023-06" db="EMBL/GenBank/DDBJ databases">
        <authorList>
            <person name="Kobayashi Y."/>
            <person name="Kayamori A."/>
            <person name="Aoki K."/>
            <person name="Shiwa Y."/>
            <person name="Fujita N."/>
            <person name="Sugita T."/>
            <person name="Iwasaki W."/>
            <person name="Tanaka N."/>
            <person name="Takashima M."/>
        </authorList>
    </citation>
    <scope>NUCLEOTIDE SEQUENCE</scope>
    <source>
        <strain evidence="2">HIS016</strain>
    </source>
</reference>
<sequence length="297" mass="32664">MINSKPTPRDDSSKSGTAPSLVSPTTTTGTIITSPPPNASQSPSLVSSTSTSASTTAVTSRDSSRRSSASLPPYCIPLTGLGSRARMSVRPFPRTNWDGVVFNPHSSDPQDMTEWAGREASRRWAAAIAAGHLGNLDTIDFGVAVFDHVCEFVQKSRPKQALMTATTWILTTNVALEFSFKAAEWCLYDAFPKNPRVGGLLNRTRVFGFVREALNWQWVGGIHGGGKGGPNDRPPMLGYGEDWIERFMPGYVRPKFDRSEMDEEDASMLRRVHVIMARQSPLAGPDWIKRMGNYQRQ</sequence>
<dbReference type="AlphaFoldDB" id="A0AAD3TPH5"/>
<dbReference type="Proteomes" id="UP001222932">
    <property type="component" value="Unassembled WGS sequence"/>
</dbReference>
<organism evidence="2 3">
    <name type="scientific">Cutaneotrichosporon spelunceum</name>
    <dbReference type="NCBI Taxonomy" id="1672016"/>
    <lineage>
        <taxon>Eukaryota</taxon>
        <taxon>Fungi</taxon>
        <taxon>Dikarya</taxon>
        <taxon>Basidiomycota</taxon>
        <taxon>Agaricomycotina</taxon>
        <taxon>Tremellomycetes</taxon>
        <taxon>Trichosporonales</taxon>
        <taxon>Trichosporonaceae</taxon>
        <taxon>Cutaneotrichosporon</taxon>
    </lineage>
</organism>
<feature type="compositionally biased region" description="Low complexity" evidence="1">
    <location>
        <begin position="23"/>
        <end position="33"/>
    </location>
</feature>
<keyword evidence="3" id="KW-1185">Reference proteome</keyword>
<name>A0AAD3TPH5_9TREE</name>
<reference evidence="2" key="1">
    <citation type="journal article" date="2023" name="BMC Genomics">
        <title>Chromosome-level genome assemblies of Cutaneotrichosporon spp. (Trichosporonales, Basidiomycota) reveal imbalanced evolution between nucleotide sequences and chromosome synteny.</title>
        <authorList>
            <person name="Kobayashi Y."/>
            <person name="Kayamori A."/>
            <person name="Aoki K."/>
            <person name="Shiwa Y."/>
            <person name="Matsutani M."/>
            <person name="Fujita N."/>
            <person name="Sugita T."/>
            <person name="Iwasaki W."/>
            <person name="Tanaka N."/>
            <person name="Takashima M."/>
        </authorList>
    </citation>
    <scope>NUCLEOTIDE SEQUENCE</scope>
    <source>
        <strain evidence="2">HIS016</strain>
    </source>
</reference>
<feature type="compositionally biased region" description="Low complexity" evidence="1">
    <location>
        <begin position="42"/>
        <end position="71"/>
    </location>
</feature>
<gene>
    <name evidence="2" type="ORF">CspeluHIS016_0106110</name>
</gene>
<evidence type="ECO:0000256" key="1">
    <source>
        <dbReference type="SAM" id="MobiDB-lite"/>
    </source>
</evidence>
<proteinExistence type="predicted"/>
<protein>
    <submittedName>
        <fullName evidence="2">Uncharacterized protein</fullName>
    </submittedName>
</protein>
<feature type="region of interest" description="Disordered" evidence="1">
    <location>
        <begin position="1"/>
        <end position="71"/>
    </location>
</feature>